<evidence type="ECO:0008006" key="4">
    <source>
        <dbReference type="Google" id="ProtNLM"/>
    </source>
</evidence>
<evidence type="ECO:0000256" key="1">
    <source>
        <dbReference type="SAM" id="Phobius"/>
    </source>
</evidence>
<keyword evidence="3" id="KW-1185">Reference proteome</keyword>
<keyword evidence="1" id="KW-1133">Transmembrane helix</keyword>
<evidence type="ECO:0000313" key="2">
    <source>
        <dbReference type="EMBL" id="RKP07177.1"/>
    </source>
</evidence>
<name>A0A4P9XML1_9FUNG</name>
<sequence>MSDSTTVRYVAGYGAFGVAVRALQLGLQKRPLLTSNPLVYAANAAIFGGIGFWLSGVDARHRALIEEKKRILLENRARADAIRARRQAELQ</sequence>
<reference evidence="3" key="1">
    <citation type="journal article" date="2018" name="Nat. Microbiol.">
        <title>Leveraging single-cell genomics to expand the fungal tree of life.</title>
        <authorList>
            <person name="Ahrendt S.R."/>
            <person name="Quandt C.A."/>
            <person name="Ciobanu D."/>
            <person name="Clum A."/>
            <person name="Salamov A."/>
            <person name="Andreopoulos B."/>
            <person name="Cheng J.F."/>
            <person name="Woyke T."/>
            <person name="Pelin A."/>
            <person name="Henrissat B."/>
            <person name="Reynolds N.K."/>
            <person name="Benny G.L."/>
            <person name="Smith M.E."/>
            <person name="James T.Y."/>
            <person name="Grigoriev I.V."/>
        </authorList>
    </citation>
    <scope>NUCLEOTIDE SEQUENCE [LARGE SCALE GENOMIC DNA]</scope>
    <source>
        <strain evidence="3">RSA 1356</strain>
    </source>
</reference>
<dbReference type="OrthoDB" id="2141050at2759"/>
<dbReference type="AlphaFoldDB" id="A0A4P9XML1"/>
<proteinExistence type="predicted"/>
<dbReference type="PANTHER" id="PTHR39218:SF1">
    <property type="entry name" value="OXIDOREDUCTASE 14 KDA SUBUNIT, PUTATIVE (AFU_ORTHOLOGUE AFUA_1G12110)-RELATED"/>
    <property type="match status" value="1"/>
</dbReference>
<dbReference type="PANTHER" id="PTHR39218">
    <property type="entry name" value="OXIDOREDUCTASE 14 KDA SUBUNIT, PUTATIVE (AFU_ORTHOLOGUE AFUA_1G12110)-RELATED"/>
    <property type="match status" value="1"/>
</dbReference>
<keyword evidence="1" id="KW-0812">Transmembrane</keyword>
<gene>
    <name evidence="2" type="ORF">THASP1DRAFT_31009</name>
</gene>
<keyword evidence="1" id="KW-0472">Membrane</keyword>
<evidence type="ECO:0000313" key="3">
    <source>
        <dbReference type="Proteomes" id="UP000271241"/>
    </source>
</evidence>
<accession>A0A4P9XML1</accession>
<feature type="transmembrane region" description="Helical" evidence="1">
    <location>
        <begin position="7"/>
        <end position="27"/>
    </location>
</feature>
<dbReference type="EMBL" id="KZ992755">
    <property type="protein sequence ID" value="RKP07177.1"/>
    <property type="molecule type" value="Genomic_DNA"/>
</dbReference>
<protein>
    <recommendedName>
        <fullName evidence="4">NADH-ubiquinone oxidoreductase 14 kDa subunit</fullName>
    </recommendedName>
</protein>
<feature type="transmembrane region" description="Helical" evidence="1">
    <location>
        <begin position="39"/>
        <end position="59"/>
    </location>
</feature>
<organism evidence="2 3">
    <name type="scientific">Thamnocephalis sphaerospora</name>
    <dbReference type="NCBI Taxonomy" id="78915"/>
    <lineage>
        <taxon>Eukaryota</taxon>
        <taxon>Fungi</taxon>
        <taxon>Fungi incertae sedis</taxon>
        <taxon>Zoopagomycota</taxon>
        <taxon>Zoopagomycotina</taxon>
        <taxon>Zoopagomycetes</taxon>
        <taxon>Zoopagales</taxon>
        <taxon>Sigmoideomycetaceae</taxon>
        <taxon>Thamnocephalis</taxon>
    </lineage>
</organism>
<dbReference type="Proteomes" id="UP000271241">
    <property type="component" value="Unassembled WGS sequence"/>
</dbReference>